<dbReference type="Pfam" id="PF13641">
    <property type="entry name" value="Glyco_tranf_2_3"/>
    <property type="match status" value="1"/>
</dbReference>
<keyword evidence="4" id="KW-1133">Transmembrane helix</keyword>
<evidence type="ECO:0000256" key="4">
    <source>
        <dbReference type="SAM" id="Phobius"/>
    </source>
</evidence>
<feature type="transmembrane region" description="Helical" evidence="4">
    <location>
        <begin position="6"/>
        <end position="24"/>
    </location>
</feature>
<evidence type="ECO:0000313" key="5">
    <source>
        <dbReference type="EMBL" id="KIL37724.1"/>
    </source>
</evidence>
<dbReference type="InterPro" id="IPR029044">
    <property type="entry name" value="Nucleotide-diphossugar_trans"/>
</dbReference>
<comment type="similarity">
    <text evidence="1">Belongs to the glycosyltransferase 2 family.</text>
</comment>
<keyword evidence="3" id="KW-0808">Transferase</keyword>
<feature type="transmembrane region" description="Helical" evidence="4">
    <location>
        <begin position="294"/>
        <end position="319"/>
    </location>
</feature>
<keyword evidence="4" id="KW-0812">Transmembrane</keyword>
<reference evidence="5 6" key="1">
    <citation type="submission" date="2014-12" db="EMBL/GenBank/DDBJ databases">
        <title>Draft genome sequence of Cohnella kolymensis strain B-2846.</title>
        <authorList>
            <person name="Karlyshev A.V."/>
            <person name="Kudryashova E.B."/>
        </authorList>
    </citation>
    <scope>NUCLEOTIDE SEQUENCE [LARGE SCALE GENOMIC DNA]</scope>
    <source>
        <strain evidence="5 6">VKM B-2846</strain>
    </source>
</reference>
<keyword evidence="6" id="KW-1185">Reference proteome</keyword>
<feature type="transmembrane region" description="Helical" evidence="4">
    <location>
        <begin position="331"/>
        <end position="351"/>
    </location>
</feature>
<sequence length="410" mass="46812">MFVIVQVISLVLIIYPTVIGFLGMGRKKASTLAAPQKRFAVLVCAHNEEQVVGQIVRNILKLDYPKELYDLYVICDNCTDHTADVVRENGGIAMERHDVTKKGKGHGLEWMFRQLWKFEKEGTVYDAVVMFDADNLVSKNFLQVMNSKLLEGHEVVQGYLDSKNPADSWITKSYAFAYWSTNRVYQLARDNMNLSAQIGGTGVVVTTDVLKTIGWGATSLTEDLEFTQRYIIQTGKRVAWAHEAKIYDEKPLDMKASWKQRVRWMQGHAACMMKYGLPLLKETLRTRSLLHFDALVYLISPSRIILTVLLVVFMAASLSGIKIADYGLNNIWVYAATTFMYVALPFAGLLYEKKAGKMLWFFPTFIYSLTWYPIILLGFIKRNQNVWSHTEHTRAISEVDVERLEKEAMA</sequence>
<gene>
    <name evidence="5" type="ORF">SD71_01220</name>
</gene>
<dbReference type="SUPFAM" id="SSF53448">
    <property type="entry name" value="Nucleotide-diphospho-sugar transferases"/>
    <property type="match status" value="1"/>
</dbReference>
<dbReference type="PANTHER" id="PTHR43630:SF1">
    <property type="entry name" value="POLY-BETA-1,6-N-ACETYL-D-GLUCOSAMINE SYNTHASE"/>
    <property type="match status" value="1"/>
</dbReference>
<proteinExistence type="inferred from homology"/>
<evidence type="ECO:0000256" key="2">
    <source>
        <dbReference type="ARBA" id="ARBA00022676"/>
    </source>
</evidence>
<evidence type="ECO:0000256" key="1">
    <source>
        <dbReference type="ARBA" id="ARBA00006739"/>
    </source>
</evidence>
<protein>
    <recommendedName>
        <fullName evidence="7">Glycosyl transferase family 2</fullName>
    </recommendedName>
</protein>
<dbReference type="Gene3D" id="3.90.550.10">
    <property type="entry name" value="Spore Coat Polysaccharide Biosynthesis Protein SpsA, Chain A"/>
    <property type="match status" value="1"/>
</dbReference>
<dbReference type="EMBL" id="JXAL01000001">
    <property type="protein sequence ID" value="KIL37724.1"/>
    <property type="molecule type" value="Genomic_DNA"/>
</dbReference>
<accession>A0ABR5A9J7</accession>
<evidence type="ECO:0008006" key="7">
    <source>
        <dbReference type="Google" id="ProtNLM"/>
    </source>
</evidence>
<evidence type="ECO:0000313" key="6">
    <source>
        <dbReference type="Proteomes" id="UP000054526"/>
    </source>
</evidence>
<dbReference type="CDD" id="cd06438">
    <property type="entry name" value="EpsO_like"/>
    <property type="match status" value="1"/>
</dbReference>
<comment type="caution">
    <text evidence="5">The sequence shown here is derived from an EMBL/GenBank/DDBJ whole genome shotgun (WGS) entry which is preliminary data.</text>
</comment>
<keyword evidence="4" id="KW-0472">Membrane</keyword>
<dbReference type="PANTHER" id="PTHR43630">
    <property type="entry name" value="POLY-BETA-1,6-N-ACETYL-D-GLUCOSAMINE SYNTHASE"/>
    <property type="match status" value="1"/>
</dbReference>
<organism evidence="5 6">
    <name type="scientific">Cohnella kolymensis</name>
    <dbReference type="NCBI Taxonomy" id="1590652"/>
    <lineage>
        <taxon>Bacteria</taxon>
        <taxon>Bacillati</taxon>
        <taxon>Bacillota</taxon>
        <taxon>Bacilli</taxon>
        <taxon>Bacillales</taxon>
        <taxon>Paenibacillaceae</taxon>
        <taxon>Cohnella</taxon>
    </lineage>
</organism>
<dbReference type="Proteomes" id="UP000054526">
    <property type="component" value="Unassembled WGS sequence"/>
</dbReference>
<feature type="transmembrane region" description="Helical" evidence="4">
    <location>
        <begin position="358"/>
        <end position="380"/>
    </location>
</feature>
<keyword evidence="2" id="KW-0328">Glycosyltransferase</keyword>
<name>A0ABR5A9J7_9BACL</name>
<evidence type="ECO:0000256" key="3">
    <source>
        <dbReference type="ARBA" id="ARBA00022679"/>
    </source>
</evidence>